<name>A0A8D8FF00_CULPI</name>
<organism evidence="2">
    <name type="scientific">Culex pipiens</name>
    <name type="common">House mosquito</name>
    <dbReference type="NCBI Taxonomy" id="7175"/>
    <lineage>
        <taxon>Eukaryota</taxon>
        <taxon>Metazoa</taxon>
        <taxon>Ecdysozoa</taxon>
        <taxon>Arthropoda</taxon>
        <taxon>Hexapoda</taxon>
        <taxon>Insecta</taxon>
        <taxon>Pterygota</taxon>
        <taxon>Neoptera</taxon>
        <taxon>Endopterygota</taxon>
        <taxon>Diptera</taxon>
        <taxon>Nematocera</taxon>
        <taxon>Culicoidea</taxon>
        <taxon>Culicidae</taxon>
        <taxon>Culicinae</taxon>
        <taxon>Culicini</taxon>
        <taxon>Culex</taxon>
        <taxon>Culex</taxon>
    </lineage>
</organism>
<dbReference type="AlphaFoldDB" id="A0A8D8FF00"/>
<proteinExistence type="predicted"/>
<feature type="region of interest" description="Disordered" evidence="1">
    <location>
        <begin position="1"/>
        <end position="41"/>
    </location>
</feature>
<protein>
    <submittedName>
        <fullName evidence="2">(northern house mosquito) hypothetical protein</fullName>
    </submittedName>
</protein>
<dbReference type="EMBL" id="HBUE01059586">
    <property type="protein sequence ID" value="CAG6468013.1"/>
    <property type="molecule type" value="Transcribed_RNA"/>
</dbReference>
<accession>A0A8D8FF00</accession>
<sequence>MVAWRSSECESWSGRFVPFARGPPDQPAHSTRTRSRPPAGTATVRWRTAPDHYQSVSAAIVPVASEAGPRHDRPGRRPRTCCCCCYCWGANCCAARGRSR</sequence>
<evidence type="ECO:0000256" key="1">
    <source>
        <dbReference type="SAM" id="MobiDB-lite"/>
    </source>
</evidence>
<reference evidence="2" key="1">
    <citation type="submission" date="2021-05" db="EMBL/GenBank/DDBJ databases">
        <authorList>
            <person name="Alioto T."/>
            <person name="Alioto T."/>
            <person name="Gomez Garrido J."/>
        </authorList>
    </citation>
    <scope>NUCLEOTIDE SEQUENCE</scope>
</reference>
<evidence type="ECO:0000313" key="2">
    <source>
        <dbReference type="EMBL" id="CAG6468013.1"/>
    </source>
</evidence>